<dbReference type="InterPro" id="IPR006186">
    <property type="entry name" value="Ser/Thr-sp_prot-phosphatase"/>
</dbReference>
<comment type="cofactor">
    <cofactor evidence="1">
        <name>Mn(2+)</name>
        <dbReference type="ChEBI" id="CHEBI:29035"/>
    </cofactor>
</comment>
<keyword evidence="4" id="KW-0904">Protein phosphatase</keyword>
<evidence type="ECO:0000256" key="1">
    <source>
        <dbReference type="ARBA" id="ARBA00001936"/>
    </source>
</evidence>
<keyword evidence="2" id="KW-0479">Metal-binding</keyword>
<evidence type="ECO:0000256" key="5">
    <source>
        <dbReference type="ARBA" id="ARBA00023211"/>
    </source>
</evidence>
<dbReference type="Gene3D" id="3.60.21.10">
    <property type="match status" value="1"/>
</dbReference>
<dbReference type="PROSITE" id="PS00125">
    <property type="entry name" value="SER_THR_PHOSPHATASE"/>
    <property type="match status" value="1"/>
</dbReference>
<evidence type="ECO:0000259" key="9">
    <source>
        <dbReference type="PROSITE" id="PS00125"/>
    </source>
</evidence>
<accession>A0A1I8EWZ0</accession>
<keyword evidence="3 8" id="KW-0378">Hydrolase</keyword>
<evidence type="ECO:0000313" key="10">
    <source>
        <dbReference type="WBParaSite" id="maker-PairedContig_5624-snap-gene-1.16-mRNA-1"/>
    </source>
</evidence>
<dbReference type="STRING" id="6293.A0A1I8EWZ0"/>
<dbReference type="InterPro" id="IPR004843">
    <property type="entry name" value="Calcineurin-like_PHP"/>
</dbReference>
<dbReference type="PRINTS" id="PR00114">
    <property type="entry name" value="STPHPHTASE"/>
</dbReference>
<comment type="similarity">
    <text evidence="8">Belongs to the PPP phosphatase family.</text>
</comment>
<proteinExistence type="inferred from homology"/>
<evidence type="ECO:0000256" key="3">
    <source>
        <dbReference type="ARBA" id="ARBA00022801"/>
    </source>
</evidence>
<dbReference type="InterPro" id="IPR050341">
    <property type="entry name" value="PP1_catalytic_subunit"/>
</dbReference>
<evidence type="ECO:0000256" key="4">
    <source>
        <dbReference type="ARBA" id="ARBA00022912"/>
    </source>
</evidence>
<organism evidence="10">
    <name type="scientific">Wuchereria bancrofti</name>
    <dbReference type="NCBI Taxonomy" id="6293"/>
    <lineage>
        <taxon>Eukaryota</taxon>
        <taxon>Metazoa</taxon>
        <taxon>Ecdysozoa</taxon>
        <taxon>Nematoda</taxon>
        <taxon>Chromadorea</taxon>
        <taxon>Rhabditida</taxon>
        <taxon>Spirurina</taxon>
        <taxon>Spiruromorpha</taxon>
        <taxon>Filarioidea</taxon>
        <taxon>Onchocercidae</taxon>
        <taxon>Wuchereria</taxon>
    </lineage>
</organism>
<evidence type="ECO:0000256" key="2">
    <source>
        <dbReference type="ARBA" id="ARBA00022723"/>
    </source>
</evidence>
<dbReference type="SUPFAM" id="SSF56300">
    <property type="entry name" value="Metallo-dependent phosphatases"/>
    <property type="match status" value="1"/>
</dbReference>
<name>A0A1I8EWZ0_WUCBA</name>
<evidence type="ECO:0000256" key="7">
    <source>
        <dbReference type="ARBA" id="ARBA00048336"/>
    </source>
</evidence>
<dbReference type="AlphaFoldDB" id="A0A1I8EWZ0"/>
<comment type="catalytic activity">
    <reaction evidence="6">
        <text>O-phospho-L-seryl-[protein] + H2O = L-seryl-[protein] + phosphate</text>
        <dbReference type="Rhea" id="RHEA:20629"/>
        <dbReference type="Rhea" id="RHEA-COMP:9863"/>
        <dbReference type="Rhea" id="RHEA-COMP:11604"/>
        <dbReference type="ChEBI" id="CHEBI:15377"/>
        <dbReference type="ChEBI" id="CHEBI:29999"/>
        <dbReference type="ChEBI" id="CHEBI:43474"/>
        <dbReference type="ChEBI" id="CHEBI:83421"/>
        <dbReference type="EC" id="3.1.3.16"/>
    </reaction>
</comment>
<evidence type="ECO:0000256" key="6">
    <source>
        <dbReference type="ARBA" id="ARBA00047761"/>
    </source>
</evidence>
<dbReference type="GO" id="GO:0005634">
    <property type="term" value="C:nucleus"/>
    <property type="evidence" value="ECO:0007669"/>
    <property type="project" value="TreeGrafter"/>
</dbReference>
<dbReference type="WBParaSite" id="maker-PairedContig_5624-snap-gene-1.16-mRNA-1">
    <property type="protein sequence ID" value="maker-PairedContig_5624-snap-gene-1.16-mRNA-1"/>
    <property type="gene ID" value="maker-PairedContig_5624-snap-gene-1.16"/>
</dbReference>
<reference evidence="10" key="1">
    <citation type="submission" date="2016-11" db="UniProtKB">
        <authorList>
            <consortium name="WormBaseParasite"/>
        </authorList>
    </citation>
    <scope>IDENTIFICATION</scope>
    <source>
        <strain evidence="10">pt0022</strain>
    </source>
</reference>
<feature type="domain" description="Serine/threonine specific protein phosphatases" evidence="9">
    <location>
        <begin position="86"/>
        <end position="91"/>
    </location>
</feature>
<dbReference type="GO" id="GO:0004722">
    <property type="term" value="F:protein serine/threonine phosphatase activity"/>
    <property type="evidence" value="ECO:0007669"/>
    <property type="project" value="UniProtKB-EC"/>
</dbReference>
<dbReference type="SMART" id="SM00156">
    <property type="entry name" value="PP2Ac"/>
    <property type="match status" value="1"/>
</dbReference>
<comment type="catalytic activity">
    <reaction evidence="7 8">
        <text>O-phospho-L-threonyl-[protein] + H2O = L-threonyl-[protein] + phosphate</text>
        <dbReference type="Rhea" id="RHEA:47004"/>
        <dbReference type="Rhea" id="RHEA-COMP:11060"/>
        <dbReference type="Rhea" id="RHEA-COMP:11605"/>
        <dbReference type="ChEBI" id="CHEBI:15377"/>
        <dbReference type="ChEBI" id="CHEBI:30013"/>
        <dbReference type="ChEBI" id="CHEBI:43474"/>
        <dbReference type="ChEBI" id="CHEBI:61977"/>
        <dbReference type="EC" id="3.1.3.16"/>
    </reaction>
</comment>
<keyword evidence="5" id="KW-0464">Manganese</keyword>
<evidence type="ECO:0000256" key="8">
    <source>
        <dbReference type="RuleBase" id="RU004273"/>
    </source>
</evidence>
<dbReference type="InterPro" id="IPR029052">
    <property type="entry name" value="Metallo-depent_PP-like"/>
</dbReference>
<dbReference type="GO" id="GO:0005737">
    <property type="term" value="C:cytoplasm"/>
    <property type="evidence" value="ECO:0007669"/>
    <property type="project" value="TreeGrafter"/>
</dbReference>
<sequence>EAKKLFLSEPTLLDVEVPCVVIGDIHGQYEDLHRIFSVLGAGRKSGAVKRRFVFLGDYVDRGMNSLETICCLLAHKLMFPKMFNMLRGNHESSDINQTYGFQLELESRFPTNNEGFTLWNAFNELFACLPLAAIIHNKILCIHGGIGPELKCLNDIRKVQSLLKFQIKRPILDPTELPLACSLLWSDPMLDLKGFIKNSIRGAGYFFGEDTVIACCEQLNIDLIVRAHQYLNCQNNKCAILQVEKDLRVGFILLCPDKIISGIFSRKTMTIHHSLRGKLQQKVLCAKLLIVSAEA</sequence>
<dbReference type="Pfam" id="PF00149">
    <property type="entry name" value="Metallophos"/>
    <property type="match status" value="1"/>
</dbReference>
<dbReference type="PANTHER" id="PTHR11668:SF300">
    <property type="entry name" value="SERINE_THREONINE-PROTEIN PHOSPHATASE"/>
    <property type="match status" value="1"/>
</dbReference>
<dbReference type="GO" id="GO:0046872">
    <property type="term" value="F:metal ion binding"/>
    <property type="evidence" value="ECO:0007669"/>
    <property type="project" value="UniProtKB-KW"/>
</dbReference>
<dbReference type="PANTHER" id="PTHR11668">
    <property type="entry name" value="SERINE/THREONINE PROTEIN PHOSPHATASE"/>
    <property type="match status" value="1"/>
</dbReference>
<protein>
    <recommendedName>
        <fullName evidence="8">Serine/threonine-protein phosphatase</fullName>
        <ecNumber evidence="8">3.1.3.16</ecNumber>
    </recommendedName>
</protein>
<dbReference type="EC" id="3.1.3.16" evidence="8"/>